<dbReference type="HOGENOM" id="CLU_047407_4_1_5"/>
<dbReference type="Proteomes" id="UP000001402">
    <property type="component" value="Chromosome"/>
</dbReference>
<dbReference type="STRING" id="652103.Rpdx1_2512"/>
<dbReference type="Gene3D" id="1.10.150.130">
    <property type="match status" value="1"/>
</dbReference>
<feature type="domain" description="Core-binding (CB)" evidence="6">
    <location>
        <begin position="3"/>
        <end position="86"/>
    </location>
</feature>
<evidence type="ECO:0000259" key="5">
    <source>
        <dbReference type="PROSITE" id="PS51898"/>
    </source>
</evidence>
<evidence type="ECO:0000256" key="1">
    <source>
        <dbReference type="ARBA" id="ARBA00022908"/>
    </source>
</evidence>
<protein>
    <submittedName>
        <fullName evidence="7">Integrase family protein</fullName>
    </submittedName>
</protein>
<dbReference type="InterPro" id="IPR011010">
    <property type="entry name" value="DNA_brk_join_enz"/>
</dbReference>
<reference evidence="7" key="1">
    <citation type="submission" date="2010-12" db="EMBL/GenBank/DDBJ databases">
        <title>Complete sequence of Rhodopseudomonas palustris DX-1.</title>
        <authorList>
            <consortium name="US DOE Joint Genome Institute"/>
            <person name="Lucas S."/>
            <person name="Copeland A."/>
            <person name="Lapidus A."/>
            <person name="Cheng J.-F."/>
            <person name="Goodwin L."/>
            <person name="Pitluck S."/>
            <person name="Misra M."/>
            <person name="Chertkov O."/>
            <person name="Detter J.C."/>
            <person name="Han C."/>
            <person name="Tapia R."/>
            <person name="Land M."/>
            <person name="Hauser L."/>
            <person name="Kyrpides N."/>
            <person name="Ivanova N."/>
            <person name="Ovchinnikova G."/>
            <person name="Logan B."/>
            <person name="Oda Y."/>
            <person name="Harwood C."/>
            <person name="Woyke T."/>
        </authorList>
    </citation>
    <scope>NUCLEOTIDE SEQUENCE [LARGE SCALE GENOMIC DNA]</scope>
    <source>
        <strain evidence="7">DX-1</strain>
    </source>
</reference>
<dbReference type="InterPro" id="IPR052925">
    <property type="entry name" value="Phage_Integrase-like_Recomb"/>
</dbReference>
<dbReference type="EMBL" id="CP002418">
    <property type="protein sequence ID" value="ADU44103.1"/>
    <property type="molecule type" value="Genomic_DNA"/>
</dbReference>
<dbReference type="SUPFAM" id="SSF47823">
    <property type="entry name" value="lambda integrase-like, N-terminal domain"/>
    <property type="match status" value="1"/>
</dbReference>
<dbReference type="InterPro" id="IPR010998">
    <property type="entry name" value="Integrase_recombinase_N"/>
</dbReference>
<dbReference type="Pfam" id="PF00589">
    <property type="entry name" value="Phage_integrase"/>
    <property type="match status" value="1"/>
</dbReference>
<keyword evidence="1" id="KW-0229">DNA integration</keyword>
<proteinExistence type="predicted"/>
<evidence type="ECO:0000256" key="2">
    <source>
        <dbReference type="ARBA" id="ARBA00023125"/>
    </source>
</evidence>
<dbReference type="PANTHER" id="PTHR34605">
    <property type="entry name" value="PHAGE_INTEGRASE DOMAIN-CONTAINING PROTEIN"/>
    <property type="match status" value="1"/>
</dbReference>
<dbReference type="GO" id="GO:0006310">
    <property type="term" value="P:DNA recombination"/>
    <property type="evidence" value="ECO:0007669"/>
    <property type="project" value="UniProtKB-KW"/>
</dbReference>
<name>E6VFL1_RHOPX</name>
<gene>
    <name evidence="7" type="ordered locus">Rpdx1_2512</name>
</gene>
<dbReference type="PROSITE" id="PS51898">
    <property type="entry name" value="TYR_RECOMBINASE"/>
    <property type="match status" value="1"/>
</dbReference>
<dbReference type="CDD" id="cd00799">
    <property type="entry name" value="INT_Cre_C"/>
    <property type="match status" value="1"/>
</dbReference>
<feature type="domain" description="Tyr recombinase" evidence="5">
    <location>
        <begin position="114"/>
        <end position="307"/>
    </location>
</feature>
<dbReference type="eggNOG" id="COG0582">
    <property type="taxonomic scope" value="Bacteria"/>
</dbReference>
<dbReference type="PROSITE" id="PS51900">
    <property type="entry name" value="CB"/>
    <property type="match status" value="1"/>
</dbReference>
<dbReference type="GO" id="GO:0003677">
    <property type="term" value="F:DNA binding"/>
    <property type="evidence" value="ECO:0007669"/>
    <property type="project" value="UniProtKB-UniRule"/>
</dbReference>
<dbReference type="SUPFAM" id="SSF56349">
    <property type="entry name" value="DNA breaking-rejoining enzymes"/>
    <property type="match status" value="1"/>
</dbReference>
<dbReference type="GO" id="GO:0015074">
    <property type="term" value="P:DNA integration"/>
    <property type="evidence" value="ECO:0007669"/>
    <property type="project" value="UniProtKB-KW"/>
</dbReference>
<dbReference type="AlphaFoldDB" id="E6VFL1"/>
<dbReference type="InterPro" id="IPR004107">
    <property type="entry name" value="Integrase_SAM-like_N"/>
</dbReference>
<evidence type="ECO:0000313" key="8">
    <source>
        <dbReference type="Proteomes" id="UP000001402"/>
    </source>
</evidence>
<dbReference type="PANTHER" id="PTHR34605:SF3">
    <property type="entry name" value="P CELL-TYPE AGGLUTINATION PROTEIN MAP4-LIKE-RELATED"/>
    <property type="match status" value="1"/>
</dbReference>
<accession>E6VFL1</accession>
<sequence length="308" mass="33231">MATELVDPMASVRAYLAAEKSSSTRRAYASDWADFSTWCGLVSVESMPASPVDVARYLAQLADGGRKVATIERRVAAIRYVHKAAGFEPPTGAEGVKAVMRGIRRAKGEAQTRKAPATAEVLSKALERLTDSLTDLRDRALLVVGFAGALRRSELVALQVSDLQMHRKGMLLQIRRSKTDQDGAGVQLPIPRGGHLKPVAALEAWLAAAGITEGPLFREIDRHGHVGTAALSDRSVARIVKKVMGAAGFDAALYSGHSMRAGFVTSSLEHGADVFKIMRQTRHAKVDTVKAYDRRGQDFDDHAGGEFL</sequence>
<dbReference type="InterPro" id="IPR013762">
    <property type="entry name" value="Integrase-like_cat_sf"/>
</dbReference>
<keyword evidence="2 4" id="KW-0238">DNA-binding</keyword>
<evidence type="ECO:0000259" key="6">
    <source>
        <dbReference type="PROSITE" id="PS51900"/>
    </source>
</evidence>
<dbReference type="InterPro" id="IPR044068">
    <property type="entry name" value="CB"/>
</dbReference>
<dbReference type="InterPro" id="IPR002104">
    <property type="entry name" value="Integrase_catalytic"/>
</dbReference>
<dbReference type="BioCyc" id="RPAL652103:RPDX1_RS12360-MONOMER"/>
<dbReference type="KEGG" id="rpx:Rpdx1_2512"/>
<keyword evidence="3" id="KW-0233">DNA recombination</keyword>
<dbReference type="Pfam" id="PF02899">
    <property type="entry name" value="Phage_int_SAM_1"/>
    <property type="match status" value="1"/>
</dbReference>
<evidence type="ECO:0000313" key="7">
    <source>
        <dbReference type="EMBL" id="ADU44103.1"/>
    </source>
</evidence>
<evidence type="ECO:0000256" key="4">
    <source>
        <dbReference type="PROSITE-ProRule" id="PRU01248"/>
    </source>
</evidence>
<evidence type="ECO:0000256" key="3">
    <source>
        <dbReference type="ARBA" id="ARBA00023172"/>
    </source>
</evidence>
<dbReference type="Gene3D" id="1.10.443.10">
    <property type="entry name" value="Intergrase catalytic core"/>
    <property type="match status" value="1"/>
</dbReference>
<organism evidence="7 8">
    <name type="scientific">Rhodopseudomonas palustris (strain DX-1)</name>
    <dbReference type="NCBI Taxonomy" id="652103"/>
    <lineage>
        <taxon>Bacteria</taxon>
        <taxon>Pseudomonadati</taxon>
        <taxon>Pseudomonadota</taxon>
        <taxon>Alphaproteobacteria</taxon>
        <taxon>Hyphomicrobiales</taxon>
        <taxon>Nitrobacteraceae</taxon>
        <taxon>Rhodopseudomonas</taxon>
    </lineage>
</organism>